<keyword evidence="2" id="KW-0812">Transmembrane</keyword>
<keyword evidence="2" id="KW-0564">Palmitate</keyword>
<dbReference type="InterPro" id="IPR010131">
    <property type="entry name" value="MdtP/NodT-like"/>
</dbReference>
<dbReference type="Proteomes" id="UP000594778">
    <property type="component" value="Chromosome"/>
</dbReference>
<keyword evidence="2" id="KW-0732">Signal</keyword>
<sequence length="466" mass="50724">MSTICRTAFLLLGCTLLGGCAVAPPYVRPAEPHLVMDTVPVLPQLDARGFETQWWKQFEDPMLDELVAAALSKNRDLRMAFASWRASRALRDDGASNLYPAMTGRASAQTGKAILPGLTTARVETQRHDLGLDSRWELDLFGRLRHQLAAADARSETALADWQQLQVSLAAEMADAYGALRAAQWLQRIASEHLSLQQQTLQLASERHDAGFGPQLDLLRAQARLAATRASLPEIQAGATRARHRIAVLLGLRPDQLAVDLSPRRLPAIDTVIRIGDPSELLRRRPDIRSAERQLAASTAELGAATADLFPRVSLTGFLGFTAARGSQIGSLASRAWSASPAISWNAFDMGSVRARLRAAEAQADQALAHYEQTVLLAVEEAANAFSDYGHRHQQLGALIQRHQASQDAARQAAIQYREGIADHLVLLDAQREQLAAEEAQANAEAQAYRGIVAIYKALGGGWQPI</sequence>
<keyword evidence="2" id="KW-0449">Lipoprotein</keyword>
<dbReference type="GO" id="GO:0005886">
    <property type="term" value="C:plasma membrane"/>
    <property type="evidence" value="ECO:0007669"/>
    <property type="project" value="UniProtKB-SubCell"/>
</dbReference>
<dbReference type="NCBIfam" id="TIGR01845">
    <property type="entry name" value="outer_NodT"/>
    <property type="match status" value="1"/>
</dbReference>
<comment type="similarity">
    <text evidence="1 2">Belongs to the outer membrane factor (OMF) (TC 1.B.17) family.</text>
</comment>
<dbReference type="Pfam" id="PF02321">
    <property type="entry name" value="OEP"/>
    <property type="match status" value="2"/>
</dbReference>
<proteinExistence type="inferred from homology"/>
<evidence type="ECO:0000313" key="4">
    <source>
        <dbReference type="Proteomes" id="UP000594778"/>
    </source>
</evidence>
<dbReference type="RefSeq" id="WP_197956673.1">
    <property type="nucleotide sequence ID" value="NZ_CP065668.1"/>
</dbReference>
<dbReference type="PANTHER" id="PTHR30203">
    <property type="entry name" value="OUTER MEMBRANE CATION EFFLUX PROTEIN"/>
    <property type="match status" value="1"/>
</dbReference>
<dbReference type="PANTHER" id="PTHR30203:SF25">
    <property type="entry name" value="OUTER MEMBRANE PROTEIN-RELATED"/>
    <property type="match status" value="1"/>
</dbReference>
<accession>A0A7T2S6R8</accession>
<evidence type="ECO:0000256" key="1">
    <source>
        <dbReference type="ARBA" id="ARBA00007613"/>
    </source>
</evidence>
<feature type="chain" id="PRO_5033109586" evidence="2">
    <location>
        <begin position="24"/>
        <end position="466"/>
    </location>
</feature>
<name>A0A7T2S6R8_DELAC</name>
<protein>
    <submittedName>
        <fullName evidence="3">Efflux transporter outer membrane subunit</fullName>
    </submittedName>
</protein>
<evidence type="ECO:0000313" key="3">
    <source>
        <dbReference type="EMBL" id="QPS09947.1"/>
    </source>
</evidence>
<keyword evidence="2" id="KW-0472">Membrane</keyword>
<dbReference type="AlphaFoldDB" id="A0A7T2S6R8"/>
<dbReference type="SUPFAM" id="SSF56954">
    <property type="entry name" value="Outer membrane efflux proteins (OEP)"/>
    <property type="match status" value="1"/>
</dbReference>
<gene>
    <name evidence="3" type="ORF">I6G66_08080</name>
</gene>
<organism evidence="3 4">
    <name type="scientific">Delftia acidovorans</name>
    <name type="common">Pseudomonas acidovorans</name>
    <name type="synonym">Comamonas acidovorans</name>
    <dbReference type="NCBI Taxonomy" id="80866"/>
    <lineage>
        <taxon>Bacteria</taxon>
        <taxon>Pseudomonadati</taxon>
        <taxon>Pseudomonadota</taxon>
        <taxon>Betaproteobacteria</taxon>
        <taxon>Burkholderiales</taxon>
        <taxon>Comamonadaceae</taxon>
        <taxon>Delftia</taxon>
    </lineage>
</organism>
<reference evidence="3 4" key="1">
    <citation type="submission" date="2020-12" db="EMBL/GenBank/DDBJ databases">
        <title>FDA dAtabase for Regulatory Grade micrObial Sequences (FDA-ARGOS): Supporting development and validation of Infectious Disease Dx tests.</title>
        <authorList>
            <person name="Sproer C."/>
            <person name="Gronow S."/>
            <person name="Severitt S."/>
            <person name="Schroder I."/>
            <person name="Tallon L."/>
            <person name="Sadzewicz L."/>
            <person name="Zhao X."/>
            <person name="Boylan J."/>
            <person name="Ott S."/>
            <person name="Bowen H."/>
            <person name="Vavikolanu K."/>
            <person name="Mehta A."/>
            <person name="Aluvathingal J."/>
            <person name="Nadendla S."/>
            <person name="Lowell S."/>
            <person name="Myers T."/>
            <person name="Yan Y."/>
            <person name="Sichtig H."/>
        </authorList>
    </citation>
    <scope>NUCLEOTIDE SEQUENCE [LARGE SCALE GENOMIC DNA]</scope>
    <source>
        <strain evidence="3 4">FDAARGOS_909</strain>
    </source>
</reference>
<dbReference type="InterPro" id="IPR003423">
    <property type="entry name" value="OMP_efflux"/>
</dbReference>
<comment type="subcellular location">
    <subcellularLocation>
        <location evidence="2">Cell membrane</location>
        <topology evidence="2">Lipid-anchor</topology>
    </subcellularLocation>
</comment>
<feature type="signal peptide" evidence="2">
    <location>
        <begin position="1"/>
        <end position="23"/>
    </location>
</feature>
<dbReference type="Gene3D" id="2.20.200.10">
    <property type="entry name" value="Outer membrane efflux proteins (OEP)"/>
    <property type="match status" value="1"/>
</dbReference>
<evidence type="ECO:0000256" key="2">
    <source>
        <dbReference type="RuleBase" id="RU362097"/>
    </source>
</evidence>
<dbReference type="EMBL" id="CP065668">
    <property type="protein sequence ID" value="QPS09947.1"/>
    <property type="molecule type" value="Genomic_DNA"/>
</dbReference>
<dbReference type="GO" id="GO:0015562">
    <property type="term" value="F:efflux transmembrane transporter activity"/>
    <property type="evidence" value="ECO:0007669"/>
    <property type="project" value="InterPro"/>
</dbReference>
<dbReference type="PROSITE" id="PS51257">
    <property type="entry name" value="PROKAR_LIPOPROTEIN"/>
    <property type="match status" value="1"/>
</dbReference>
<keyword evidence="2" id="KW-1134">Transmembrane beta strand</keyword>
<dbReference type="Gene3D" id="1.20.1600.10">
    <property type="entry name" value="Outer membrane efflux proteins (OEP)"/>
    <property type="match status" value="1"/>
</dbReference>